<dbReference type="GO" id="GO:0003824">
    <property type="term" value="F:catalytic activity"/>
    <property type="evidence" value="ECO:0007669"/>
    <property type="project" value="InterPro"/>
</dbReference>
<keyword evidence="2" id="KW-0596">Phosphopantetheine</keyword>
<sequence length="2212" mass="231999">MSIRSTSPDDRKGFCHLRNPEESVAPGVPVTGHPASFPDATAVRRTGFDTFLDSPSGRLHTLGNPGPAADTRCYAFAHHCRASTGNLQGSPAASSRIDWGGTVVEGPGTGADDGTRSFPGLFGRRVEAAPDAVAVESATASMTYRELDERADEVARGLLAAGVGAEAVVAVAARRTPEWVATLLGILRAGAVYLPLDTAHPAERLAYMVEDSGCVLVLADGKGGTELPGSSVPAAGFGELRGDAPVPNCPSPDRSAYVIYTSGSTGRPKGVVVTHGGFAGLAEAHAGQLGAARGSRVLQFASPGFDASVWELCMALLCGATLVLADDADLAPGDPLAATLSNRRITHVTLPPPVLATLPADAMPAVECLVVAGDATAPSLVEAWAGGRTMVNAYGPTETTVCATMSGPLVADGRTPAIGRAVTGARVHVLDAELRPVPHGTVGELYVSGPLLARGYAGDPSRTAARFVADVAGPPGARMYRTGDLATASADGTLTFRGRADTQVKIHGVRIETQEVAAVLTAHPDVVDAVVTVRETRSSRQLVAYVVSKERERRQSGVSSGNYGSLSLTPAGSPVDDLRAFAARTLPTAMVPAEFVPLERIPLTPNGKPDLAALAAPRPRQVDYRAPRSATEALLVEQFAQVLGSGPELVGVDDDFFAIGGDSIQSIQVVSRVREHGVRISARDVFERRTAAALAELAATRPAAAATVPAELDGGGTGAMPLTPVARWIRGWGPGFDRFLQAMVVALPEGIDEEDLTATLGAVLDHHDVLRSRLREDEVVVAPAGTVALALDRVEGVVDPSDPAWHRVLEGELDRAAASLDPSSGNVARFVWFDGRPGALLIVLHHLTVDGVSWRVLQSDLADAWTAVRAGRKPRLPDVGTSMRRWTHALAEEAHHPRRLAELPMWRSIQAGPDPLLGARRLDSTTDVVATVAHVPVTVPAPVTEALLTTVPAAFRGDVMDGLLAALALALVARRRARGESESSVLIRVEGHGREEGVLPGADLARTLGWFTTVYPVRLDLAGIDLTEALAGGPAAGRAVLQAKHRLRAIPDRGIGYGLLRHLNEDTAALLGAQPTAQVGFNYLGRFAPADGTAWSRIEVPQLAQLDAGQDPGMPAPAELDINASLVDTAQGPRLHAVFSAPSGVLARDEVARFAELWGAALAALARHAATPGAGGLVPSDVPLVPVAQYLLDEWTRRHPDLVDVWPLTPLQSGLLFHSMANDSGFDAYQVQYVLRLEGPADPERLRAAGQRLLARHPALRSVFAPDGSGEMVQLVLGDAELPWRVADFSDLDESARTRAMERLLADDLREHFDPAVPPLVRMTFVRGAPDVADLVLTAHHAVVDGWSIPLMVRELLLHYGSGSPPLPEVRSQRDFLAWRAAQDPNESATAWAGELEGVDGPTPIADGPREDGPREDGPREDGPREDGPREDGPRENGPREDGGAGIGQVDAPLSAAQSEAVAACAARLGVTVNTLVQTAWALLLSKLTGRRDVLFGAVVSGRPPAVPGVDAIVGMLLNTVPVRLDCDPGRSLAHLVTDLQSRQAALLDYHHHGLSELHRATGVSELFDTVVGFQSFPLDRTGITDAGREAGLRVLGIRSFTVSHYPLALMVFAEPGSPLRPCVQYRRDAFDDAAAAGIAARFARILSLVAQDPEQRAGTLDALSPGERTRRDAEPPASAGQTVDELLAARARSAPDAVAVRGAGGLLTYRELDRRATAVALALTEDGFRPGSTVSVRLPAAPELVIATVAVLRAGCCLVAPDDDADRVLGDLPAQRAGAGAPDPVHPGRSVRPARPVQPGRTAALLATWGHADGRRVVALSHAALAARVEQAATPAPLRTACDGEFGRWLVDVLAAVSVGGGLEIATGSGGPRPPAEDGAGQAEDRAGQAEDRAGQAAGEAACSHTETGHPRLSPPHGGEGADRRGSLFAPRPGLRLNVLDHSLQPAPEGAVGELYVAGPALGLGYHEQSATTSAYFVADPFGPAGARMFRTGERVRRRPDGTLQLIGRADGQVTVRGVRVGPRAVEAVLTQHPEVAEAAVVAEPAGTARGTDGRPLLTAYVVGAGAAPGLLAAFAAGRLPRDVVPDSVVPLAYLPRRPDGRVDVPALASARRAERVRREPRDEREAKLCALFADVLEVDGVGPDDNFFELGGTSLTATRLSSRIRQELGVTVSIRTIFQTTAIADLARAVEETSASTRPALRRMNRSGQS</sequence>
<comment type="caution">
    <text evidence="8">The sequence shown here is derived from an EMBL/GenBank/DDBJ whole genome shotgun (WGS) entry which is preliminary data.</text>
</comment>
<evidence type="ECO:0000256" key="3">
    <source>
        <dbReference type="ARBA" id="ARBA00022553"/>
    </source>
</evidence>
<keyword evidence="4" id="KW-0677">Repeat</keyword>
<dbReference type="Gene3D" id="3.30.559.30">
    <property type="entry name" value="Nonribosomal peptide synthetase, condensation domain"/>
    <property type="match status" value="2"/>
</dbReference>
<feature type="region of interest" description="Disordered" evidence="6">
    <location>
        <begin position="1658"/>
        <end position="1682"/>
    </location>
</feature>
<dbReference type="NCBIfam" id="TIGR01720">
    <property type="entry name" value="NRPS-para261"/>
    <property type="match status" value="1"/>
</dbReference>
<dbReference type="FunFam" id="1.10.1200.10:FF:000005">
    <property type="entry name" value="Nonribosomal peptide synthetase 1"/>
    <property type="match status" value="1"/>
</dbReference>
<evidence type="ECO:0000256" key="1">
    <source>
        <dbReference type="ARBA" id="ARBA00001957"/>
    </source>
</evidence>
<dbReference type="Gene3D" id="3.30.300.30">
    <property type="match status" value="2"/>
</dbReference>
<evidence type="ECO:0000256" key="6">
    <source>
        <dbReference type="SAM" id="MobiDB-lite"/>
    </source>
</evidence>
<proteinExistence type="predicted"/>
<evidence type="ECO:0000256" key="4">
    <source>
        <dbReference type="ARBA" id="ARBA00022737"/>
    </source>
</evidence>
<dbReference type="Gene3D" id="1.10.1200.10">
    <property type="entry name" value="ACP-like"/>
    <property type="match status" value="1"/>
</dbReference>
<dbReference type="GO" id="GO:0043041">
    <property type="term" value="P:amino acid activation for nonribosomal peptide biosynthetic process"/>
    <property type="evidence" value="ECO:0007669"/>
    <property type="project" value="TreeGrafter"/>
</dbReference>
<evidence type="ECO:0000256" key="2">
    <source>
        <dbReference type="ARBA" id="ARBA00022450"/>
    </source>
</evidence>
<comment type="cofactor">
    <cofactor evidence="1">
        <name>pantetheine 4'-phosphate</name>
        <dbReference type="ChEBI" id="CHEBI:47942"/>
    </cofactor>
</comment>
<dbReference type="PROSITE" id="PS50075">
    <property type="entry name" value="CARRIER"/>
    <property type="match status" value="2"/>
</dbReference>
<keyword evidence="5" id="KW-0045">Antibiotic biosynthesis</keyword>
<dbReference type="InterPro" id="IPR009081">
    <property type="entry name" value="PP-bd_ACP"/>
</dbReference>
<dbReference type="Proteomes" id="UP000483802">
    <property type="component" value="Unassembled WGS sequence"/>
</dbReference>
<dbReference type="NCBIfam" id="TIGR01733">
    <property type="entry name" value="AA-adenyl-dom"/>
    <property type="match status" value="1"/>
</dbReference>
<dbReference type="SUPFAM" id="SSF52777">
    <property type="entry name" value="CoA-dependent acyltransferases"/>
    <property type="match status" value="4"/>
</dbReference>
<dbReference type="PANTHER" id="PTHR45527">
    <property type="entry name" value="NONRIBOSOMAL PEPTIDE SYNTHETASE"/>
    <property type="match status" value="1"/>
</dbReference>
<dbReference type="GO" id="GO:0005737">
    <property type="term" value="C:cytoplasm"/>
    <property type="evidence" value="ECO:0007669"/>
    <property type="project" value="TreeGrafter"/>
</dbReference>
<dbReference type="InterPro" id="IPR010060">
    <property type="entry name" value="NRPS_synth"/>
</dbReference>
<dbReference type="InterPro" id="IPR045851">
    <property type="entry name" value="AMP-bd_C_sf"/>
</dbReference>
<dbReference type="Gene3D" id="3.40.50.12780">
    <property type="entry name" value="N-terminal domain of ligase-like"/>
    <property type="match status" value="2"/>
</dbReference>
<evidence type="ECO:0000313" key="9">
    <source>
        <dbReference type="Proteomes" id="UP000483802"/>
    </source>
</evidence>
<dbReference type="PANTHER" id="PTHR45527:SF1">
    <property type="entry name" value="FATTY ACID SYNTHASE"/>
    <property type="match status" value="1"/>
</dbReference>
<feature type="compositionally biased region" description="Basic and acidic residues" evidence="6">
    <location>
        <begin position="1884"/>
        <end position="1895"/>
    </location>
</feature>
<keyword evidence="3" id="KW-0597">Phosphoprotein</keyword>
<dbReference type="InterPro" id="IPR036736">
    <property type="entry name" value="ACP-like_sf"/>
</dbReference>
<feature type="domain" description="Carrier" evidence="7">
    <location>
        <begin position="2121"/>
        <end position="2196"/>
    </location>
</feature>
<organism evidence="8 9">
    <name type="scientific">Streptomyces typhae</name>
    <dbReference type="NCBI Taxonomy" id="2681492"/>
    <lineage>
        <taxon>Bacteria</taxon>
        <taxon>Bacillati</taxon>
        <taxon>Actinomycetota</taxon>
        <taxon>Actinomycetes</taxon>
        <taxon>Kitasatosporales</taxon>
        <taxon>Streptomycetaceae</taxon>
        <taxon>Streptomyces</taxon>
    </lineage>
</organism>
<dbReference type="InterPro" id="IPR010071">
    <property type="entry name" value="AA_adenyl_dom"/>
</dbReference>
<dbReference type="PROSITE" id="PS00455">
    <property type="entry name" value="AMP_BINDING"/>
    <property type="match status" value="1"/>
</dbReference>
<feature type="domain" description="Carrier" evidence="7">
    <location>
        <begin position="626"/>
        <end position="702"/>
    </location>
</feature>
<dbReference type="Pfam" id="PF00550">
    <property type="entry name" value="PP-binding"/>
    <property type="match status" value="2"/>
</dbReference>
<dbReference type="InterPro" id="IPR000873">
    <property type="entry name" value="AMP-dep_synth/lig_dom"/>
</dbReference>
<name>A0A6L6WWK1_9ACTN</name>
<dbReference type="GO" id="GO:0017000">
    <property type="term" value="P:antibiotic biosynthetic process"/>
    <property type="evidence" value="ECO:0007669"/>
    <property type="project" value="UniProtKB-KW"/>
</dbReference>
<gene>
    <name evidence="8" type="ORF">GPA10_15895</name>
</gene>
<dbReference type="InterPro" id="IPR020845">
    <property type="entry name" value="AMP-binding_CS"/>
</dbReference>
<evidence type="ECO:0000256" key="5">
    <source>
        <dbReference type="ARBA" id="ARBA00023194"/>
    </source>
</evidence>
<keyword evidence="9" id="KW-1185">Reference proteome</keyword>
<dbReference type="Pfam" id="PF00501">
    <property type="entry name" value="AMP-binding"/>
    <property type="match status" value="2"/>
</dbReference>
<dbReference type="GO" id="GO:0044550">
    <property type="term" value="P:secondary metabolite biosynthetic process"/>
    <property type="evidence" value="ECO:0007669"/>
    <property type="project" value="TreeGrafter"/>
</dbReference>
<dbReference type="Gene3D" id="3.30.559.10">
    <property type="entry name" value="Chloramphenicol acetyltransferase-like domain"/>
    <property type="match status" value="2"/>
</dbReference>
<dbReference type="Pfam" id="PF13193">
    <property type="entry name" value="AMP-binding_C"/>
    <property type="match status" value="1"/>
</dbReference>
<evidence type="ECO:0000313" key="8">
    <source>
        <dbReference type="EMBL" id="MVO86199.1"/>
    </source>
</evidence>
<dbReference type="Gene3D" id="3.40.50.980">
    <property type="match status" value="1"/>
</dbReference>
<dbReference type="InterPro" id="IPR020806">
    <property type="entry name" value="PKS_PP-bd"/>
</dbReference>
<dbReference type="Gene3D" id="3.40.50.1820">
    <property type="entry name" value="alpha/beta hydrolase"/>
    <property type="match status" value="1"/>
</dbReference>
<feature type="compositionally biased region" description="Basic and acidic residues" evidence="6">
    <location>
        <begin position="1408"/>
        <end position="1443"/>
    </location>
</feature>
<dbReference type="SUPFAM" id="SSF47336">
    <property type="entry name" value="ACP-like"/>
    <property type="match status" value="2"/>
</dbReference>
<dbReference type="SMART" id="SM00823">
    <property type="entry name" value="PKS_PP"/>
    <property type="match status" value="2"/>
</dbReference>
<feature type="region of interest" description="Disordered" evidence="6">
    <location>
        <begin position="1393"/>
        <end position="1450"/>
    </location>
</feature>
<dbReference type="GO" id="GO:0008610">
    <property type="term" value="P:lipid biosynthetic process"/>
    <property type="evidence" value="ECO:0007669"/>
    <property type="project" value="UniProtKB-ARBA"/>
</dbReference>
<dbReference type="InterPro" id="IPR042099">
    <property type="entry name" value="ANL_N_sf"/>
</dbReference>
<dbReference type="InterPro" id="IPR023213">
    <property type="entry name" value="CAT-like_dom_sf"/>
</dbReference>
<dbReference type="GO" id="GO:0031177">
    <property type="term" value="F:phosphopantetheine binding"/>
    <property type="evidence" value="ECO:0007669"/>
    <property type="project" value="InterPro"/>
</dbReference>
<dbReference type="InterPro" id="IPR006162">
    <property type="entry name" value="Ppantetheine_attach_site"/>
</dbReference>
<dbReference type="InterPro" id="IPR001242">
    <property type="entry name" value="Condensation_dom"/>
</dbReference>
<protein>
    <submittedName>
        <fullName evidence="8">Amino acid adenylation domain-containing protein</fullName>
    </submittedName>
</protein>
<evidence type="ECO:0000259" key="7">
    <source>
        <dbReference type="PROSITE" id="PS50075"/>
    </source>
</evidence>
<dbReference type="EMBL" id="WPNZ01000008">
    <property type="protein sequence ID" value="MVO86199.1"/>
    <property type="molecule type" value="Genomic_DNA"/>
</dbReference>
<dbReference type="InterPro" id="IPR025110">
    <property type="entry name" value="AMP-bd_C"/>
</dbReference>
<dbReference type="InterPro" id="IPR029058">
    <property type="entry name" value="AB_hydrolase_fold"/>
</dbReference>
<reference evidence="8 9" key="1">
    <citation type="submission" date="2019-11" db="EMBL/GenBank/DDBJ databases">
        <title>Streptomyces typhae sp. nov., a novel endophytic actinomycete isolated from the root of cattail pollen (Typha angustifolia L.).</title>
        <authorList>
            <person name="Peng C."/>
        </authorList>
    </citation>
    <scope>NUCLEOTIDE SEQUENCE [LARGE SCALE GENOMIC DNA]</scope>
    <source>
        <strain evidence="9">p1417</strain>
    </source>
</reference>
<dbReference type="SUPFAM" id="SSF56801">
    <property type="entry name" value="Acetyl-CoA synthetase-like"/>
    <property type="match status" value="2"/>
</dbReference>
<dbReference type="Pfam" id="PF00668">
    <property type="entry name" value="Condensation"/>
    <property type="match status" value="2"/>
</dbReference>
<accession>A0A6L6WWK1</accession>
<feature type="region of interest" description="Disordered" evidence="6">
    <location>
        <begin position="1865"/>
        <end position="1931"/>
    </location>
</feature>
<feature type="region of interest" description="Disordered" evidence="6">
    <location>
        <begin position="1777"/>
        <end position="1798"/>
    </location>
</feature>
<dbReference type="PROSITE" id="PS00012">
    <property type="entry name" value="PHOSPHOPANTETHEINE"/>
    <property type="match status" value="1"/>
</dbReference>